<dbReference type="Pfam" id="PF03323">
    <property type="entry name" value="GerA"/>
    <property type="match status" value="1"/>
</dbReference>
<dbReference type="OrthoDB" id="9772630at2"/>
<gene>
    <name evidence="4" type="ORF">SAMN05660297_00944</name>
</gene>
<organism evidence="4 5">
    <name type="scientific">Natronincola peptidivorans</name>
    <dbReference type="NCBI Taxonomy" id="426128"/>
    <lineage>
        <taxon>Bacteria</taxon>
        <taxon>Bacillati</taxon>
        <taxon>Bacillota</taxon>
        <taxon>Clostridia</taxon>
        <taxon>Peptostreptococcales</taxon>
        <taxon>Natronincolaceae</taxon>
        <taxon>Natronincola</taxon>
    </lineage>
</organism>
<dbReference type="PANTHER" id="PTHR22550:SF5">
    <property type="entry name" value="LEUCINE ZIPPER PROTEIN 4"/>
    <property type="match status" value="1"/>
</dbReference>
<protein>
    <submittedName>
        <fullName evidence="4">GerA spore germination protein</fullName>
    </submittedName>
</protein>
<proteinExistence type="inferred from homology"/>
<keyword evidence="2 3" id="KW-0472">Membrane</keyword>
<dbReference type="EMBL" id="FOHU01000003">
    <property type="protein sequence ID" value="SES94214.1"/>
    <property type="molecule type" value="Genomic_DNA"/>
</dbReference>
<comment type="similarity">
    <text evidence="1">Belongs to the GerABKA family.</text>
</comment>
<evidence type="ECO:0000313" key="5">
    <source>
        <dbReference type="Proteomes" id="UP000199568"/>
    </source>
</evidence>
<feature type="transmembrane region" description="Helical" evidence="3">
    <location>
        <begin position="407"/>
        <end position="427"/>
    </location>
</feature>
<feature type="transmembrane region" description="Helical" evidence="3">
    <location>
        <begin position="283"/>
        <end position="302"/>
    </location>
</feature>
<name>A0A1I0AKJ4_9FIRM</name>
<dbReference type="GO" id="GO:0009847">
    <property type="term" value="P:spore germination"/>
    <property type="evidence" value="ECO:0007669"/>
    <property type="project" value="InterPro"/>
</dbReference>
<accession>A0A1I0AKJ4</accession>
<feature type="transmembrane region" description="Helical" evidence="3">
    <location>
        <begin position="377"/>
        <end position="395"/>
    </location>
</feature>
<dbReference type="RefSeq" id="WP_090440090.1">
    <property type="nucleotide sequence ID" value="NZ_FOHU01000003.1"/>
</dbReference>
<sequence>MSKKKILQKKYKDRLEYIQEKLKKNHDLIIREVDTDKGKIQIIFLESLADCGNVSLNVVTPLIEAEEMSEDIEGVKGRILTNNNIGDVKSLEAALMHILSGDTLILFEFIDGMIFSESRYTKARAIEEPPSEVVIKGPREGFTESIMDNMALIRKKIRNVDFKMERIVVGEETNTGVIMAYIEGKAPEELVNYIRSKLKTAQQKYIIETNYIEEELKCKGTAFDTIGYTEKPDVAVSKVLEGRVVVLVDSSPFVLTAPHFFMEEIHMADDYYLNKYPQNYFRLIRWVAFLIALLVPGLYLALTTYHFSLIPSVFVFRLAVLRAGVPFPTFLEILIMMFFFQLLREAGVRLPQAIGPAISIVGALILGDAAIRSGMASEITVLVVALSAISLFLVPKLYGATSIWTNVILIFSGVLGLPGFFIGFILACSHLAGLDSCGYPYLYPLGSMRDFSFKDHIVRYDVRKISNNILKKEDS</sequence>
<dbReference type="InterPro" id="IPR004995">
    <property type="entry name" value="Spore_Ger"/>
</dbReference>
<reference evidence="4 5" key="1">
    <citation type="submission" date="2016-10" db="EMBL/GenBank/DDBJ databases">
        <authorList>
            <person name="de Groot N.N."/>
        </authorList>
    </citation>
    <scope>NUCLEOTIDE SEQUENCE [LARGE SCALE GENOMIC DNA]</scope>
    <source>
        <strain evidence="4 5">DSM 18979</strain>
    </source>
</reference>
<evidence type="ECO:0000256" key="3">
    <source>
        <dbReference type="SAM" id="Phobius"/>
    </source>
</evidence>
<dbReference type="Proteomes" id="UP000199568">
    <property type="component" value="Unassembled WGS sequence"/>
</dbReference>
<dbReference type="PIRSF" id="PIRSF005690">
    <property type="entry name" value="GerBA"/>
    <property type="match status" value="1"/>
</dbReference>
<evidence type="ECO:0000256" key="2">
    <source>
        <dbReference type="ARBA" id="ARBA00023136"/>
    </source>
</evidence>
<dbReference type="STRING" id="426128.SAMN05660297_00944"/>
<dbReference type="AlphaFoldDB" id="A0A1I0AKJ4"/>
<feature type="transmembrane region" description="Helical" evidence="3">
    <location>
        <begin position="314"/>
        <end position="340"/>
    </location>
</feature>
<evidence type="ECO:0000256" key="1">
    <source>
        <dbReference type="ARBA" id="ARBA00005278"/>
    </source>
</evidence>
<keyword evidence="5" id="KW-1185">Reference proteome</keyword>
<keyword evidence="3" id="KW-1133">Transmembrane helix</keyword>
<dbReference type="PANTHER" id="PTHR22550">
    <property type="entry name" value="SPORE GERMINATION PROTEIN"/>
    <property type="match status" value="1"/>
</dbReference>
<dbReference type="GO" id="GO:0016020">
    <property type="term" value="C:membrane"/>
    <property type="evidence" value="ECO:0007669"/>
    <property type="project" value="InterPro"/>
</dbReference>
<keyword evidence="3" id="KW-0812">Transmembrane</keyword>
<dbReference type="InterPro" id="IPR050768">
    <property type="entry name" value="UPF0353/GerABKA_families"/>
</dbReference>
<evidence type="ECO:0000313" key="4">
    <source>
        <dbReference type="EMBL" id="SES94214.1"/>
    </source>
</evidence>
<feature type="transmembrane region" description="Helical" evidence="3">
    <location>
        <begin position="352"/>
        <end position="371"/>
    </location>
</feature>